<dbReference type="RefSeq" id="WP_007255723.1">
    <property type="nucleotide sequence ID" value="NZ_CH724107.1"/>
</dbReference>
<comment type="caution">
    <text evidence="9">The sequence shown here is derived from an EMBL/GenBank/DDBJ whole genome shotgun (WGS) entry which is preliminary data.</text>
</comment>
<dbReference type="InterPro" id="IPR002781">
    <property type="entry name" value="TM_pro_TauE-like"/>
</dbReference>
<protein>
    <recommendedName>
        <fullName evidence="8">Probable membrane transporter protein</fullName>
    </recommendedName>
</protein>
<keyword evidence="10" id="KW-1185">Reference proteome</keyword>
<feature type="transmembrane region" description="Helical" evidence="8">
    <location>
        <begin position="131"/>
        <end position="150"/>
    </location>
</feature>
<dbReference type="Proteomes" id="UP000003635">
    <property type="component" value="Unassembled WGS sequence"/>
</dbReference>
<feature type="transmembrane region" description="Helical" evidence="8">
    <location>
        <begin position="205"/>
        <end position="223"/>
    </location>
</feature>
<dbReference type="PANTHER" id="PTHR30269:SF0">
    <property type="entry name" value="MEMBRANE TRANSPORTER PROTEIN YFCA-RELATED"/>
    <property type="match status" value="1"/>
</dbReference>
<evidence type="ECO:0000256" key="7">
    <source>
        <dbReference type="ARBA" id="ARBA00023136"/>
    </source>
</evidence>
<dbReference type="OrthoDB" id="9807082at2"/>
<proteinExistence type="inferred from homology"/>
<dbReference type="AlphaFoldDB" id="Q2CK00"/>
<evidence type="ECO:0000256" key="8">
    <source>
        <dbReference type="RuleBase" id="RU363041"/>
    </source>
</evidence>
<evidence type="ECO:0000313" key="9">
    <source>
        <dbReference type="EMBL" id="EAR52989.1"/>
    </source>
</evidence>
<name>Q2CK00_OCEGH</name>
<evidence type="ECO:0000256" key="3">
    <source>
        <dbReference type="ARBA" id="ARBA00022448"/>
    </source>
</evidence>
<evidence type="ECO:0000313" key="10">
    <source>
        <dbReference type="Proteomes" id="UP000003635"/>
    </source>
</evidence>
<dbReference type="GO" id="GO:0005886">
    <property type="term" value="C:plasma membrane"/>
    <property type="evidence" value="ECO:0007669"/>
    <property type="project" value="UniProtKB-SubCell"/>
</dbReference>
<evidence type="ECO:0000256" key="4">
    <source>
        <dbReference type="ARBA" id="ARBA00022475"/>
    </source>
</evidence>
<comment type="similarity">
    <text evidence="2 8">Belongs to the 4-toluene sulfonate uptake permease (TSUP) (TC 2.A.102) family.</text>
</comment>
<dbReference type="STRING" id="314256.OG2516_11016"/>
<evidence type="ECO:0000256" key="1">
    <source>
        <dbReference type="ARBA" id="ARBA00004651"/>
    </source>
</evidence>
<feature type="transmembrane region" description="Helical" evidence="8">
    <location>
        <begin position="73"/>
        <end position="93"/>
    </location>
</feature>
<dbReference type="eggNOG" id="COG0730">
    <property type="taxonomic scope" value="Bacteria"/>
</dbReference>
<comment type="subcellular location">
    <subcellularLocation>
        <location evidence="1 8">Cell membrane</location>
        <topology evidence="1 8">Multi-pass membrane protein</topology>
    </subcellularLocation>
</comment>
<dbReference type="Pfam" id="PF01925">
    <property type="entry name" value="TauE"/>
    <property type="match status" value="1"/>
</dbReference>
<dbReference type="InterPro" id="IPR052017">
    <property type="entry name" value="TSUP"/>
</dbReference>
<keyword evidence="5 8" id="KW-0812">Transmembrane</keyword>
<keyword evidence="3" id="KW-0813">Transport</keyword>
<dbReference type="EMBL" id="AAOT01000001">
    <property type="protein sequence ID" value="EAR52989.1"/>
    <property type="molecule type" value="Genomic_DNA"/>
</dbReference>
<sequence>MLTYVVLIVAGLLAGGLNAVAGGGTFLSFPALVWLGVPPIMANATATLTALPGYIGSAWAYRSEVAAEGSLKLASIIAIAAIGGLAGAGLLLVTPGEAFVGIVPWLLLAATVLFAAGPHLLAAVKTRGSGVAGPVVSAVAVFAVSVYGGYFNGGLGIMLLAMLGLIGFTNLHGMNGLKNLLSAILSIVSVATYTVAGLIAWDSALVLAVATTVGGYVGASQARRIRRTDLLRLGIVAVGAVMTVIFFVY</sequence>
<dbReference type="HOGENOM" id="CLU_045498_7_0_5"/>
<dbReference type="PANTHER" id="PTHR30269">
    <property type="entry name" value="TRANSMEMBRANE PROTEIN YFCA"/>
    <property type="match status" value="1"/>
</dbReference>
<keyword evidence="4 8" id="KW-1003">Cell membrane</keyword>
<feature type="transmembrane region" description="Helical" evidence="8">
    <location>
        <begin position="180"/>
        <end position="199"/>
    </location>
</feature>
<evidence type="ECO:0000256" key="2">
    <source>
        <dbReference type="ARBA" id="ARBA00009142"/>
    </source>
</evidence>
<keyword evidence="7 8" id="KW-0472">Membrane</keyword>
<feature type="transmembrane region" description="Helical" evidence="8">
    <location>
        <begin position="40"/>
        <end position="61"/>
    </location>
</feature>
<keyword evidence="6 8" id="KW-1133">Transmembrane helix</keyword>
<gene>
    <name evidence="9" type="ORF">OG2516_11016</name>
</gene>
<organism evidence="9 10">
    <name type="scientific">Oceanicola granulosus (strain ATCC BAA-861 / DSM 15982 / KCTC 12143 / HTCC2516)</name>
    <dbReference type="NCBI Taxonomy" id="314256"/>
    <lineage>
        <taxon>Bacteria</taxon>
        <taxon>Pseudomonadati</taxon>
        <taxon>Pseudomonadota</taxon>
        <taxon>Alphaproteobacteria</taxon>
        <taxon>Rhodobacterales</taxon>
        <taxon>Roseobacteraceae</taxon>
        <taxon>Oceanicola</taxon>
    </lineage>
</organism>
<feature type="transmembrane region" description="Helical" evidence="8">
    <location>
        <begin position="156"/>
        <end position="173"/>
    </location>
</feature>
<reference evidence="9 10" key="1">
    <citation type="journal article" date="2010" name="J. Bacteriol.">
        <title>Genome sequences of Oceanicola granulosus HTCC2516(T) and Oceanicola batsensis HTCC2597(TDelta).</title>
        <authorList>
            <person name="Thrash J.C."/>
            <person name="Cho J.C."/>
            <person name="Vergin K.L."/>
            <person name="Giovannoni S.J."/>
        </authorList>
    </citation>
    <scope>NUCLEOTIDE SEQUENCE [LARGE SCALE GENOMIC DNA]</scope>
    <source>
        <strain evidence="10">ATCC BAA-861 / DSM 15982 / KCTC 12143 / HTCC2516</strain>
    </source>
</reference>
<feature type="transmembrane region" description="Helical" evidence="8">
    <location>
        <begin position="99"/>
        <end position="124"/>
    </location>
</feature>
<evidence type="ECO:0000256" key="5">
    <source>
        <dbReference type="ARBA" id="ARBA00022692"/>
    </source>
</evidence>
<accession>Q2CK00</accession>
<evidence type="ECO:0000256" key="6">
    <source>
        <dbReference type="ARBA" id="ARBA00022989"/>
    </source>
</evidence>
<feature type="transmembrane region" description="Helical" evidence="8">
    <location>
        <begin position="230"/>
        <end position="248"/>
    </location>
</feature>